<protein>
    <submittedName>
        <fullName evidence="1">Uncharacterized protein</fullName>
    </submittedName>
</protein>
<comment type="caution">
    <text evidence="1">The sequence shown here is derived from an EMBL/GenBank/DDBJ whole genome shotgun (WGS) entry which is preliminary data.</text>
</comment>
<gene>
    <name evidence="1" type="ORF">L3X38_026819</name>
</gene>
<proteinExistence type="predicted"/>
<keyword evidence="2" id="KW-1185">Reference proteome</keyword>
<organism evidence="1 2">
    <name type="scientific">Prunus dulcis</name>
    <name type="common">Almond</name>
    <name type="synonym">Amygdalus dulcis</name>
    <dbReference type="NCBI Taxonomy" id="3755"/>
    <lineage>
        <taxon>Eukaryota</taxon>
        <taxon>Viridiplantae</taxon>
        <taxon>Streptophyta</taxon>
        <taxon>Embryophyta</taxon>
        <taxon>Tracheophyta</taxon>
        <taxon>Spermatophyta</taxon>
        <taxon>Magnoliopsida</taxon>
        <taxon>eudicotyledons</taxon>
        <taxon>Gunneridae</taxon>
        <taxon>Pentapetalae</taxon>
        <taxon>rosids</taxon>
        <taxon>fabids</taxon>
        <taxon>Rosales</taxon>
        <taxon>Rosaceae</taxon>
        <taxon>Amygdaloideae</taxon>
        <taxon>Amygdaleae</taxon>
        <taxon>Prunus</taxon>
    </lineage>
</organism>
<accession>A0AAD4VLW3</accession>
<dbReference type="AlphaFoldDB" id="A0AAD4VLW3"/>
<reference evidence="1 2" key="1">
    <citation type="journal article" date="2022" name="G3 (Bethesda)">
        <title>Whole-genome sequence and methylome profiling of the almond [Prunus dulcis (Mill.) D.A. Webb] cultivar 'Nonpareil'.</title>
        <authorList>
            <person name="D'Amico-Willman K.M."/>
            <person name="Ouma W.Z."/>
            <person name="Meulia T."/>
            <person name="Sideli G.M."/>
            <person name="Gradziel T.M."/>
            <person name="Fresnedo-Ramirez J."/>
        </authorList>
    </citation>
    <scope>NUCLEOTIDE SEQUENCE [LARGE SCALE GENOMIC DNA]</scope>
    <source>
        <strain evidence="1">Clone GOH B32 T37-40</strain>
    </source>
</reference>
<dbReference type="Proteomes" id="UP001054821">
    <property type="component" value="Chromosome 5"/>
</dbReference>
<sequence>MTSSLHPIPSPPPATAAAAAGKYQKVVCFDPKLLTFVPAIPATKYVDLTPPLAPVEAPVVISGHADDTSLIQSHAPLIS</sequence>
<dbReference type="EMBL" id="JAJFAZ020000005">
    <property type="protein sequence ID" value="KAI5327423.1"/>
    <property type="molecule type" value="Genomic_DNA"/>
</dbReference>
<evidence type="ECO:0000313" key="2">
    <source>
        <dbReference type="Proteomes" id="UP001054821"/>
    </source>
</evidence>
<evidence type="ECO:0000313" key="1">
    <source>
        <dbReference type="EMBL" id="KAI5327423.1"/>
    </source>
</evidence>
<name>A0AAD4VLW3_PRUDU</name>